<evidence type="ECO:0000313" key="3">
    <source>
        <dbReference type="Proteomes" id="UP001295463"/>
    </source>
</evidence>
<protein>
    <recommendedName>
        <fullName evidence="4">Lipoprotein</fullName>
    </recommendedName>
</protein>
<keyword evidence="3" id="KW-1185">Reference proteome</keyword>
<dbReference type="Proteomes" id="UP001295463">
    <property type="component" value="Chromosome"/>
</dbReference>
<organism evidence="2 3">
    <name type="scientific">Trichlorobacter ammonificans</name>
    <dbReference type="NCBI Taxonomy" id="2916410"/>
    <lineage>
        <taxon>Bacteria</taxon>
        <taxon>Pseudomonadati</taxon>
        <taxon>Thermodesulfobacteriota</taxon>
        <taxon>Desulfuromonadia</taxon>
        <taxon>Geobacterales</taxon>
        <taxon>Geobacteraceae</taxon>
        <taxon>Trichlorobacter</taxon>
    </lineage>
</organism>
<keyword evidence="1" id="KW-0732">Signal</keyword>
<feature type="signal peptide" evidence="1">
    <location>
        <begin position="1"/>
        <end position="19"/>
    </location>
</feature>
<dbReference type="RefSeq" id="WP_305731021.1">
    <property type="nucleotide sequence ID" value="NZ_OW150024.1"/>
</dbReference>
<evidence type="ECO:0000256" key="1">
    <source>
        <dbReference type="SAM" id="SignalP"/>
    </source>
</evidence>
<accession>A0ABM9D6K3</accession>
<gene>
    <name evidence="2" type="ORF">GEAMG1_0229</name>
</gene>
<evidence type="ECO:0008006" key="4">
    <source>
        <dbReference type="Google" id="ProtNLM"/>
    </source>
</evidence>
<proteinExistence type="predicted"/>
<evidence type="ECO:0000313" key="2">
    <source>
        <dbReference type="EMBL" id="CAH2030051.1"/>
    </source>
</evidence>
<dbReference type="EMBL" id="OW150024">
    <property type="protein sequence ID" value="CAH2030051.1"/>
    <property type="molecule type" value="Genomic_DNA"/>
</dbReference>
<reference evidence="2 3" key="1">
    <citation type="submission" date="2022-03" db="EMBL/GenBank/DDBJ databases">
        <authorList>
            <person name="Koch H."/>
        </authorList>
    </citation>
    <scope>NUCLEOTIDE SEQUENCE [LARGE SCALE GENOMIC DNA]</scope>
    <source>
        <strain evidence="2 3">G1</strain>
    </source>
</reference>
<feature type="chain" id="PRO_5045476439" description="Lipoprotein" evidence="1">
    <location>
        <begin position="20"/>
        <end position="234"/>
    </location>
</feature>
<sequence length="234" mass="26634">MKKLAILLLLLLCSGCVSGIRNDIQSYERRISSRNGDINRAEKYLNNNPDVYVENTCVTPARGPKPKPLCESKEKATEYALARCAISYKGCDATLSLLGGKLDTFSKKFLASEICDRLVEHYQGNSYNSYTTARNAMEAVADRGIERGGFWGVVGGVTKLAIEAQKYDDFQRCRNNESSRCYNAYVDWWNGPFNKKEQCENSVKTIAASKDDIETYEYRIYKLKSKWMWRLFGD</sequence>
<name>A0ABM9D6K3_9BACT</name>